<accession>A0AAN7M3R2</accession>
<dbReference type="InterPro" id="IPR005380">
    <property type="entry name" value="XS_domain"/>
</dbReference>
<dbReference type="AlphaFoldDB" id="A0AAN7M3R2"/>
<gene>
    <name evidence="3" type="ORF">SAY86_030971</name>
</gene>
<dbReference type="PANTHER" id="PTHR46619:SF3">
    <property type="entry name" value="RNA RECOGNITION MOTIF XS DOMAIN PROTEIN"/>
    <property type="match status" value="1"/>
</dbReference>
<dbReference type="Pfam" id="PF03468">
    <property type="entry name" value="XS"/>
    <property type="match status" value="1"/>
</dbReference>
<evidence type="ECO:0000313" key="3">
    <source>
        <dbReference type="EMBL" id="KAK4798645.1"/>
    </source>
</evidence>
<reference evidence="3 4" key="1">
    <citation type="journal article" date="2023" name="Hortic Res">
        <title>Pangenome of water caltrop reveals structural variations and asymmetric subgenome divergence after allopolyploidization.</title>
        <authorList>
            <person name="Zhang X."/>
            <person name="Chen Y."/>
            <person name="Wang L."/>
            <person name="Yuan Y."/>
            <person name="Fang M."/>
            <person name="Shi L."/>
            <person name="Lu R."/>
            <person name="Comes H.P."/>
            <person name="Ma Y."/>
            <person name="Chen Y."/>
            <person name="Huang G."/>
            <person name="Zhou Y."/>
            <person name="Zheng Z."/>
            <person name="Qiu Y."/>
        </authorList>
    </citation>
    <scope>NUCLEOTIDE SEQUENCE [LARGE SCALE GENOMIC DNA]</scope>
    <source>
        <strain evidence="3">F231</strain>
    </source>
</reference>
<dbReference type="PANTHER" id="PTHR46619">
    <property type="entry name" value="RNA RECOGNITION MOTIF XS DOMAIN PROTEIN-RELATED"/>
    <property type="match status" value="1"/>
</dbReference>
<comment type="caution">
    <text evidence="3">The sequence shown here is derived from an EMBL/GenBank/DDBJ whole genome shotgun (WGS) entry which is preliminary data.</text>
</comment>
<dbReference type="Gene3D" id="3.30.70.2890">
    <property type="entry name" value="XS domain"/>
    <property type="match status" value="1"/>
</dbReference>
<dbReference type="Proteomes" id="UP001346149">
    <property type="component" value="Unassembled WGS sequence"/>
</dbReference>
<feature type="compositionally biased region" description="Pro residues" evidence="1">
    <location>
        <begin position="64"/>
        <end position="79"/>
    </location>
</feature>
<proteinExistence type="predicted"/>
<feature type="region of interest" description="Disordered" evidence="1">
    <location>
        <begin position="1"/>
        <end position="79"/>
    </location>
</feature>
<keyword evidence="4" id="KW-1185">Reference proteome</keyword>
<sequence length="471" mass="52311">MVGGSGSDHLRPSSNITKPTLPVSSYHRKSNQNPPPQKPLSHLPTDNKRHLDTKPSPAVRTVPKPFPIPRPPLVGPSSPLPSPLADLMAAIGPPPPPSYGFHMLDRRTIVLADGSVRSYFALPSDYQDFPARPFIPRPGLGAPQDYWSSLMLDSSRPGPSEAPGKRKFSDDMAVEALDWKRQQLSGPSKDGVELHRFSRNGNVRSKHLDVDQRALKRAFLYFVKAVNENPHRRKNYFENGRNGALRCLACKRSSKDFPDMHSLVLHTYSSESAESHVDHLGLHKALCALMGWNYAVPPDNSRAYQSLSATEAAANQEDLIMWPPTVIIHNTITGKGKEGRMEGLGIKAMDSYIRELGFLGGKSKSLYGREGHLGITLIKFAGSESGLREAMKLAEHFEKESHGRKGWARLQPLTLGENDDHNPNLVRVDGRTGEKRRIFYGFLGIAADLEKLDFDSRKKMSIESREDHLSS</sequence>
<protein>
    <recommendedName>
        <fullName evidence="2">XS domain-containing protein</fullName>
    </recommendedName>
</protein>
<evidence type="ECO:0000313" key="4">
    <source>
        <dbReference type="Proteomes" id="UP001346149"/>
    </source>
</evidence>
<dbReference type="GO" id="GO:0031047">
    <property type="term" value="P:regulatory ncRNA-mediated gene silencing"/>
    <property type="evidence" value="ECO:0007669"/>
    <property type="project" value="InterPro"/>
</dbReference>
<dbReference type="EMBL" id="JAXQNO010000005">
    <property type="protein sequence ID" value="KAK4798645.1"/>
    <property type="molecule type" value="Genomic_DNA"/>
</dbReference>
<organism evidence="3 4">
    <name type="scientific">Trapa natans</name>
    <name type="common">Water chestnut</name>
    <dbReference type="NCBI Taxonomy" id="22666"/>
    <lineage>
        <taxon>Eukaryota</taxon>
        <taxon>Viridiplantae</taxon>
        <taxon>Streptophyta</taxon>
        <taxon>Embryophyta</taxon>
        <taxon>Tracheophyta</taxon>
        <taxon>Spermatophyta</taxon>
        <taxon>Magnoliopsida</taxon>
        <taxon>eudicotyledons</taxon>
        <taxon>Gunneridae</taxon>
        <taxon>Pentapetalae</taxon>
        <taxon>rosids</taxon>
        <taxon>malvids</taxon>
        <taxon>Myrtales</taxon>
        <taxon>Lythraceae</taxon>
        <taxon>Trapa</taxon>
    </lineage>
</organism>
<dbReference type="InterPro" id="IPR038588">
    <property type="entry name" value="XS_domain_sf"/>
</dbReference>
<feature type="domain" description="XS" evidence="2">
    <location>
        <begin position="317"/>
        <end position="450"/>
    </location>
</feature>
<evidence type="ECO:0000259" key="2">
    <source>
        <dbReference type="Pfam" id="PF03468"/>
    </source>
</evidence>
<name>A0AAN7M3R2_TRANT</name>
<evidence type="ECO:0000256" key="1">
    <source>
        <dbReference type="SAM" id="MobiDB-lite"/>
    </source>
</evidence>